<comment type="caution">
    <text evidence="5">The sequence shown here is derived from an EMBL/GenBank/DDBJ whole genome shotgun (WGS) entry which is preliminary data.</text>
</comment>
<evidence type="ECO:0000259" key="4">
    <source>
        <dbReference type="PROSITE" id="PS50105"/>
    </source>
</evidence>
<dbReference type="AlphaFoldDB" id="A0A820LZM0"/>
<feature type="region of interest" description="Disordered" evidence="3">
    <location>
        <begin position="68"/>
        <end position="91"/>
    </location>
</feature>
<evidence type="ECO:0000313" key="5">
    <source>
        <dbReference type="EMBL" id="CAF4365174.1"/>
    </source>
</evidence>
<feature type="domain" description="SAM" evidence="4">
    <location>
        <begin position="177"/>
        <end position="241"/>
    </location>
</feature>
<dbReference type="PANTHER" id="PTHR24174">
    <property type="entry name" value="ANKYRIN REPEAT AND STERILE ALPHA MOTIF DOMAIN-CONTAINING PROTEIN 1"/>
    <property type="match status" value="1"/>
</dbReference>
<reference evidence="5" key="1">
    <citation type="submission" date="2021-02" db="EMBL/GenBank/DDBJ databases">
        <authorList>
            <person name="Nowell W R."/>
        </authorList>
    </citation>
    <scope>NUCLEOTIDE SEQUENCE</scope>
</reference>
<sequence>MSRSSQVDSALTAISNWSSRARRHSPMNNIYRHSAASSIDSGRSSTLIYDSPKTLALSSFMSIGDARSISSSESKSSDPDKTSYRSSSSSLDESGVLNINKLLRSGISENEIVYTWLREFSYENYAENFITHGYDIQTIARMTPEDLTAIGITHPSHRRKIKNEIVRLHLPDGLPDFKPDTLYDWLYYLRLDEYMSLLSKQNYKMLSDITSIAWEDLEDIGITRLGHQKRFMLGIKRLIDIDKGHYQPNPNKINNPSIKQSKSTIERCNSLEHNRFIRPTTNGDSSAYATLRKPHCSPNSLMSSKQRNGSAGTYMPALSFRLPPPLSSAYESVTSQYAQISSMMNNLGSNNDTNLSSSTDSTNCIPFANENMGTIKQRSLVNHYDTLTVKQPFDTMKRGLPVDFFQPATIHAITTTAIYDSNECCTRKTSNSPHKQILKPSLITNERDILSVNTDENLQFIETSKKTTDNKTVKNDATNVLSDIDSMLSDLNRELDQMLDYEPTTSIRS</sequence>
<dbReference type="InterPro" id="IPR001660">
    <property type="entry name" value="SAM"/>
</dbReference>
<evidence type="ECO:0000256" key="1">
    <source>
        <dbReference type="ARBA" id="ARBA00022737"/>
    </source>
</evidence>
<dbReference type="Pfam" id="PF00536">
    <property type="entry name" value="SAM_1"/>
    <property type="match status" value="2"/>
</dbReference>
<keyword evidence="1" id="KW-0677">Repeat</keyword>
<dbReference type="InterPro" id="IPR035498">
    <property type="entry name" value="Caskin1/2_SAM_2"/>
</dbReference>
<gene>
    <name evidence="5" type="ORF">OVN521_LOCUS33301</name>
</gene>
<evidence type="ECO:0000256" key="3">
    <source>
        <dbReference type="SAM" id="MobiDB-lite"/>
    </source>
</evidence>
<organism evidence="5 6">
    <name type="scientific">Rotaria magnacalcarata</name>
    <dbReference type="NCBI Taxonomy" id="392030"/>
    <lineage>
        <taxon>Eukaryota</taxon>
        <taxon>Metazoa</taxon>
        <taxon>Spiralia</taxon>
        <taxon>Gnathifera</taxon>
        <taxon>Rotifera</taxon>
        <taxon>Eurotatoria</taxon>
        <taxon>Bdelloidea</taxon>
        <taxon>Philodinida</taxon>
        <taxon>Philodinidae</taxon>
        <taxon>Rotaria</taxon>
    </lineage>
</organism>
<dbReference type="PANTHER" id="PTHR24174:SF16">
    <property type="entry name" value="CASKIN-2"/>
    <property type="match status" value="1"/>
</dbReference>
<keyword evidence="2" id="KW-0040">ANK repeat</keyword>
<dbReference type="InterPro" id="IPR013761">
    <property type="entry name" value="SAM/pointed_sf"/>
</dbReference>
<keyword evidence="6" id="KW-1185">Reference proteome</keyword>
<dbReference type="InterPro" id="IPR035497">
    <property type="entry name" value="Caskin1/2_SAM_1"/>
</dbReference>
<proteinExistence type="predicted"/>
<accession>A0A820LZM0</accession>
<evidence type="ECO:0000256" key="2">
    <source>
        <dbReference type="ARBA" id="ARBA00023043"/>
    </source>
</evidence>
<protein>
    <recommendedName>
        <fullName evidence="4">SAM domain-containing protein</fullName>
    </recommendedName>
</protein>
<dbReference type="Proteomes" id="UP000663866">
    <property type="component" value="Unassembled WGS sequence"/>
</dbReference>
<name>A0A820LZM0_9BILA</name>
<dbReference type="Gene3D" id="1.10.150.50">
    <property type="entry name" value="Transcription Factor, Ets-1"/>
    <property type="match status" value="2"/>
</dbReference>
<dbReference type="SMART" id="SM00454">
    <property type="entry name" value="SAM"/>
    <property type="match status" value="2"/>
</dbReference>
<dbReference type="CDD" id="cd09497">
    <property type="entry name" value="SAM_caskin1_2_repeat1"/>
    <property type="match status" value="1"/>
</dbReference>
<dbReference type="PROSITE" id="PS50105">
    <property type="entry name" value="SAM_DOMAIN"/>
    <property type="match status" value="2"/>
</dbReference>
<dbReference type="InterPro" id="IPR033635">
    <property type="entry name" value="ANKS1/Caskin"/>
</dbReference>
<dbReference type="SUPFAM" id="SSF47769">
    <property type="entry name" value="SAM/Pointed domain"/>
    <property type="match status" value="2"/>
</dbReference>
<dbReference type="CDD" id="cd09498">
    <property type="entry name" value="SAM_caskin1_2_repeat2"/>
    <property type="match status" value="1"/>
</dbReference>
<feature type="domain" description="SAM" evidence="4">
    <location>
        <begin position="108"/>
        <end position="171"/>
    </location>
</feature>
<dbReference type="EMBL" id="CAJOBG010033815">
    <property type="protein sequence ID" value="CAF4365174.1"/>
    <property type="molecule type" value="Genomic_DNA"/>
</dbReference>
<dbReference type="FunFam" id="1.10.150.50:FF:000028">
    <property type="entry name" value="caskin-2 isoform X2"/>
    <property type="match status" value="1"/>
</dbReference>
<evidence type="ECO:0000313" key="6">
    <source>
        <dbReference type="Proteomes" id="UP000663866"/>
    </source>
</evidence>